<gene>
    <name evidence="1" type="ORF">NQ314_007042</name>
</gene>
<accession>A0AAV8YT62</accession>
<dbReference type="Proteomes" id="UP001162156">
    <property type="component" value="Unassembled WGS sequence"/>
</dbReference>
<dbReference type="AlphaFoldDB" id="A0AAV8YT62"/>
<name>A0AAV8YT62_9CUCU</name>
<reference evidence="1" key="1">
    <citation type="journal article" date="2023" name="Insect Mol. Biol.">
        <title>Genome sequencing provides insights into the evolution of gene families encoding plant cell wall-degrading enzymes in longhorned beetles.</title>
        <authorList>
            <person name="Shin N.R."/>
            <person name="Okamura Y."/>
            <person name="Kirsch R."/>
            <person name="Pauchet Y."/>
        </authorList>
    </citation>
    <scope>NUCLEOTIDE SEQUENCE</scope>
    <source>
        <strain evidence="1">RBIC_L_NR</strain>
    </source>
</reference>
<evidence type="ECO:0000313" key="2">
    <source>
        <dbReference type="Proteomes" id="UP001162156"/>
    </source>
</evidence>
<keyword evidence="2" id="KW-1185">Reference proteome</keyword>
<dbReference type="EMBL" id="JANEYF010001909">
    <property type="protein sequence ID" value="KAJ8954643.1"/>
    <property type="molecule type" value="Genomic_DNA"/>
</dbReference>
<evidence type="ECO:0000313" key="1">
    <source>
        <dbReference type="EMBL" id="KAJ8954643.1"/>
    </source>
</evidence>
<protein>
    <submittedName>
        <fullName evidence="1">Uncharacterized protein</fullName>
    </submittedName>
</protein>
<proteinExistence type="predicted"/>
<organism evidence="1 2">
    <name type="scientific">Rhamnusium bicolor</name>
    <dbReference type="NCBI Taxonomy" id="1586634"/>
    <lineage>
        <taxon>Eukaryota</taxon>
        <taxon>Metazoa</taxon>
        <taxon>Ecdysozoa</taxon>
        <taxon>Arthropoda</taxon>
        <taxon>Hexapoda</taxon>
        <taxon>Insecta</taxon>
        <taxon>Pterygota</taxon>
        <taxon>Neoptera</taxon>
        <taxon>Endopterygota</taxon>
        <taxon>Coleoptera</taxon>
        <taxon>Polyphaga</taxon>
        <taxon>Cucujiformia</taxon>
        <taxon>Chrysomeloidea</taxon>
        <taxon>Cerambycidae</taxon>
        <taxon>Lepturinae</taxon>
        <taxon>Rhagiini</taxon>
        <taxon>Rhamnusium</taxon>
    </lineage>
</organism>
<comment type="caution">
    <text evidence="1">The sequence shown here is derived from an EMBL/GenBank/DDBJ whole genome shotgun (WGS) entry which is preliminary data.</text>
</comment>
<sequence>MVKGISCLDPSIFETKSNVAESRMDTVLETFYSKNIICSQVAENAKNQFKQFVRMGNFKDYKNNERRYIL</sequence>